<dbReference type="OrthoDB" id="8876749at2759"/>
<keyword evidence="5 13" id="KW-0812">Transmembrane</keyword>
<dbReference type="CDD" id="cd15019">
    <property type="entry name" value="7tm_TAS2R14-like"/>
    <property type="match status" value="1"/>
</dbReference>
<evidence type="ECO:0000256" key="9">
    <source>
        <dbReference type="ARBA" id="ARBA00023170"/>
    </source>
</evidence>
<dbReference type="GO" id="GO:0016020">
    <property type="term" value="C:membrane"/>
    <property type="evidence" value="ECO:0007669"/>
    <property type="project" value="UniProtKB-SubCell"/>
</dbReference>
<dbReference type="RefSeq" id="XP_012880482.1">
    <property type="nucleotide sequence ID" value="XM_013025028.1"/>
</dbReference>
<evidence type="ECO:0000256" key="6">
    <source>
        <dbReference type="ARBA" id="ARBA00022989"/>
    </source>
</evidence>
<feature type="transmembrane region" description="Helical" evidence="14">
    <location>
        <begin position="167"/>
        <end position="194"/>
    </location>
</feature>
<feature type="transmembrane region" description="Helical" evidence="14">
    <location>
        <begin position="83"/>
        <end position="108"/>
    </location>
</feature>
<evidence type="ECO:0000256" key="12">
    <source>
        <dbReference type="RuleBase" id="RU004423"/>
    </source>
</evidence>
<dbReference type="GO" id="GO:0004930">
    <property type="term" value="F:G protein-coupled receptor activity"/>
    <property type="evidence" value="ECO:0007669"/>
    <property type="project" value="UniProtKB-KW"/>
</dbReference>
<evidence type="ECO:0000256" key="10">
    <source>
        <dbReference type="ARBA" id="ARBA00023180"/>
    </source>
</evidence>
<dbReference type="GO" id="GO:0033038">
    <property type="term" value="F:bitter taste receptor activity"/>
    <property type="evidence" value="ECO:0007669"/>
    <property type="project" value="InterPro"/>
</dbReference>
<dbReference type="Pfam" id="PF05296">
    <property type="entry name" value="TAS2R"/>
    <property type="match status" value="1"/>
</dbReference>
<dbReference type="Gene3D" id="1.20.1070.10">
    <property type="entry name" value="Rhodopsin 7-helix transmembrane proteins"/>
    <property type="match status" value="1"/>
</dbReference>
<protein>
    <recommendedName>
        <fullName evidence="13">Taste receptor type 2</fullName>
    </recommendedName>
</protein>
<evidence type="ECO:0000256" key="13">
    <source>
        <dbReference type="RuleBase" id="RU004424"/>
    </source>
</evidence>
<comment type="similarity">
    <text evidence="2 12">Belongs to the G-protein coupled receptor T2R family.</text>
</comment>
<dbReference type="InParanoid" id="A0A1S3FXB5"/>
<feature type="transmembrane region" description="Helical" evidence="14">
    <location>
        <begin position="221"/>
        <end position="241"/>
    </location>
</feature>
<dbReference type="SUPFAM" id="SSF81321">
    <property type="entry name" value="Family A G protein-coupled receptor-like"/>
    <property type="match status" value="1"/>
</dbReference>
<keyword evidence="15" id="KW-1185">Reference proteome</keyword>
<evidence type="ECO:0000313" key="16">
    <source>
        <dbReference type="RefSeq" id="XP_012880482.1"/>
    </source>
</evidence>
<keyword evidence="8 13" id="KW-0472">Membrane</keyword>
<keyword evidence="4 13" id="KW-0716">Sensory transduction</keyword>
<dbReference type="GeneID" id="105992204"/>
<comment type="subcellular location">
    <subcellularLocation>
        <location evidence="1 13">Membrane</location>
        <topology evidence="1 13">Multi-pass membrane protein</topology>
    </subcellularLocation>
</comment>
<evidence type="ECO:0000256" key="4">
    <source>
        <dbReference type="ARBA" id="ARBA00022606"/>
    </source>
</evidence>
<proteinExistence type="inferred from homology"/>
<dbReference type="FunFam" id="1.20.1070.10:FF:000042">
    <property type="entry name" value="Taste receptor type 2 member 7"/>
    <property type="match status" value="1"/>
</dbReference>
<dbReference type="PANTHER" id="PTHR11394">
    <property type="entry name" value="TASTE RECEPTOR TYPE 2"/>
    <property type="match status" value="1"/>
</dbReference>
<dbReference type="AlphaFoldDB" id="A0A1S3FXB5"/>
<feature type="transmembrane region" description="Helical" evidence="14">
    <location>
        <begin position="47"/>
        <end position="71"/>
    </location>
</feature>
<evidence type="ECO:0000256" key="2">
    <source>
        <dbReference type="ARBA" id="ARBA00007376"/>
    </source>
</evidence>
<keyword evidence="7 13" id="KW-0297">G-protein coupled receptor</keyword>
<dbReference type="InterPro" id="IPR007960">
    <property type="entry name" value="TAS2R"/>
</dbReference>
<evidence type="ECO:0000256" key="14">
    <source>
        <dbReference type="SAM" id="Phobius"/>
    </source>
</evidence>
<keyword evidence="9 13" id="KW-0675">Receptor</keyword>
<evidence type="ECO:0000256" key="11">
    <source>
        <dbReference type="ARBA" id="ARBA00023224"/>
    </source>
</evidence>
<keyword evidence="11 13" id="KW-0807">Transducer</keyword>
<gene>
    <name evidence="16" type="primary">LOC105992204</name>
</gene>
<keyword evidence="6 14" id="KW-1133">Transmembrane helix</keyword>
<feature type="transmembrane region" description="Helical" evidence="14">
    <location>
        <begin position="128"/>
        <end position="147"/>
    </location>
</feature>
<evidence type="ECO:0000313" key="15">
    <source>
        <dbReference type="Proteomes" id="UP000081671"/>
    </source>
</evidence>
<dbReference type="PANTHER" id="PTHR11394:SF23">
    <property type="entry name" value="TASTE RECEPTOR TYPE 2 MEMBER 14"/>
    <property type="match status" value="1"/>
</dbReference>
<evidence type="ECO:0000256" key="7">
    <source>
        <dbReference type="ARBA" id="ARBA00023040"/>
    </source>
</evidence>
<keyword evidence="10" id="KW-0325">Glycoprotein</keyword>
<evidence type="ECO:0000256" key="5">
    <source>
        <dbReference type="ARBA" id="ARBA00022692"/>
    </source>
</evidence>
<dbReference type="Proteomes" id="UP000081671">
    <property type="component" value="Unplaced"/>
</dbReference>
<keyword evidence="3 13" id="KW-0919">Taste</keyword>
<reference evidence="16" key="1">
    <citation type="submission" date="2025-08" db="UniProtKB">
        <authorList>
            <consortium name="RefSeq"/>
        </authorList>
    </citation>
    <scope>IDENTIFICATION</scope>
    <source>
        <tissue evidence="16">Kidney</tissue>
    </source>
</reference>
<evidence type="ECO:0000256" key="3">
    <source>
        <dbReference type="ARBA" id="ARBA00022480"/>
    </source>
</evidence>
<dbReference type="KEGG" id="dord:105992204"/>
<feature type="transmembrane region" description="Helical" evidence="14">
    <location>
        <begin position="253"/>
        <end position="275"/>
    </location>
</feature>
<sequence length="307" mass="34314">MAVVQSTFIVIFILELIIGNLGNGFIALVNCVDWLRRGKLSLVDRILTALAISRIGLLWSVVLSIFMLVLYPASAATGNKSRMIFAFWVVANHFSTWLATILSIYYFLKIANFSNSLFLYLKGRVKRVVSVTLLFIVVLLCMDVMLLKPFPNGSERNVSYGRRTTKLAGVSVLSTVCLSVPYTVSLAVFLLLIFSLRKHHKRMRHHGQGPRDAGTAAHVRALQMVVAFLLLYSIFFLALVVQHWSSTYLNTCLHILFFQAVGTVFPSGHSCILVLGNSKLRRAFLLGLQQLQYGLRPRPKVGELSPP</sequence>
<evidence type="ECO:0000256" key="1">
    <source>
        <dbReference type="ARBA" id="ARBA00004141"/>
    </source>
</evidence>
<name>A0A1S3FXB5_DIPOR</name>
<organism evidence="15 16">
    <name type="scientific">Dipodomys ordii</name>
    <name type="common">Ord's kangaroo rat</name>
    <dbReference type="NCBI Taxonomy" id="10020"/>
    <lineage>
        <taxon>Eukaryota</taxon>
        <taxon>Metazoa</taxon>
        <taxon>Chordata</taxon>
        <taxon>Craniata</taxon>
        <taxon>Vertebrata</taxon>
        <taxon>Euteleostomi</taxon>
        <taxon>Mammalia</taxon>
        <taxon>Eutheria</taxon>
        <taxon>Euarchontoglires</taxon>
        <taxon>Glires</taxon>
        <taxon>Rodentia</taxon>
        <taxon>Castorimorpha</taxon>
        <taxon>Heteromyidae</taxon>
        <taxon>Dipodomyinae</taxon>
        <taxon>Dipodomys</taxon>
    </lineage>
</organism>
<accession>A0A1S3FXB5</accession>
<evidence type="ECO:0000256" key="8">
    <source>
        <dbReference type="ARBA" id="ARBA00023136"/>
    </source>
</evidence>
<feature type="transmembrane region" description="Helical" evidence="14">
    <location>
        <begin position="6"/>
        <end position="35"/>
    </location>
</feature>